<evidence type="ECO:0000313" key="2">
    <source>
        <dbReference type="EMBL" id="JAT92470.1"/>
    </source>
</evidence>
<name>A0A1E1WZL7_9ACAR</name>
<dbReference type="EMBL" id="GFAC01006718">
    <property type="protein sequence ID" value="JAT92470.1"/>
    <property type="molecule type" value="mRNA"/>
</dbReference>
<feature type="region of interest" description="Disordered" evidence="1">
    <location>
        <begin position="1"/>
        <end position="108"/>
    </location>
</feature>
<sequence>SCSSSSAPWPTRLGRTAPGSPRCRQDSRGALARVSWNPATGHSSRRPPPSPPGAPACAAWRTPSWRASRTESDTIGRSWAVPCAPPRRCRSPAAGRRRRTETPPGHWWQQTTLCRPAWR</sequence>
<proteinExistence type="evidence at transcript level"/>
<dbReference type="AlphaFoldDB" id="A0A1E1WZL7"/>
<feature type="compositionally biased region" description="Basic residues" evidence="1">
    <location>
        <begin position="87"/>
        <end position="99"/>
    </location>
</feature>
<evidence type="ECO:0000256" key="1">
    <source>
        <dbReference type="SAM" id="MobiDB-lite"/>
    </source>
</evidence>
<organism evidence="2">
    <name type="scientific">Amblyomma aureolatum</name>
    <dbReference type="NCBI Taxonomy" id="187763"/>
    <lineage>
        <taxon>Eukaryota</taxon>
        <taxon>Metazoa</taxon>
        <taxon>Ecdysozoa</taxon>
        <taxon>Arthropoda</taxon>
        <taxon>Chelicerata</taxon>
        <taxon>Arachnida</taxon>
        <taxon>Acari</taxon>
        <taxon>Parasitiformes</taxon>
        <taxon>Ixodida</taxon>
        <taxon>Ixodoidea</taxon>
        <taxon>Ixodidae</taxon>
        <taxon>Amblyomminae</taxon>
        <taxon>Amblyomma</taxon>
    </lineage>
</organism>
<feature type="non-terminal residue" evidence="2">
    <location>
        <position position="1"/>
    </location>
</feature>
<accession>A0A1E1WZL7</accession>
<reference evidence="2" key="1">
    <citation type="journal article" date="2017" name="Front. Cell. Infect. Microbiol.">
        <title>The Distinct Transcriptional Response of the Midgut of Amblyomma sculptum and Amblyomma aureolatum Ticks to Rickettsia rickettsii Correlates to Their Differences in Susceptibility to Infection.</title>
        <authorList>
            <person name="Martins L.A."/>
            <person name="Galletti M.F.B.M."/>
            <person name="Ribeiro J.M."/>
            <person name="Fujita A."/>
            <person name="Costa F.B."/>
            <person name="Labruna M.B."/>
            <person name="Daffre S."/>
            <person name="Fogaca A.C."/>
        </authorList>
    </citation>
    <scope>NUCLEOTIDE SEQUENCE</scope>
</reference>
<protein>
    <submittedName>
        <fullName evidence="2">Uncharacterized protein</fullName>
    </submittedName>
</protein>